<protein>
    <recommendedName>
        <fullName evidence="4">Cytochrome c553</fullName>
    </recommendedName>
</protein>
<keyword evidence="1" id="KW-1133">Transmembrane helix</keyword>
<keyword evidence="3" id="KW-1185">Reference proteome</keyword>
<keyword evidence="1" id="KW-0472">Membrane</keyword>
<name>A0A974WPF5_9PROT</name>
<dbReference type="EMBL" id="CP024850">
    <property type="protein sequence ID" value="QSF25231.1"/>
    <property type="molecule type" value="Genomic_DNA"/>
</dbReference>
<accession>A0A974WPF5</accession>
<evidence type="ECO:0008006" key="4">
    <source>
        <dbReference type="Google" id="ProtNLM"/>
    </source>
</evidence>
<feature type="transmembrane region" description="Helical" evidence="1">
    <location>
        <begin position="87"/>
        <end position="108"/>
    </location>
</feature>
<proteinExistence type="predicted"/>
<reference evidence="2" key="1">
    <citation type="submission" date="2017-11" db="EMBL/GenBank/DDBJ databases">
        <authorList>
            <person name="Jian Z."/>
        </authorList>
    </citation>
    <scope>NUCLEOTIDE SEQUENCE</scope>
    <source>
        <strain evidence="2">YC</strain>
    </source>
</reference>
<organism evidence="2 3">
    <name type="scientific">Candidatus Nasuia deltocephalincola</name>
    <dbReference type="NCBI Taxonomy" id="1160784"/>
    <lineage>
        <taxon>Bacteria</taxon>
        <taxon>Pseudomonadati</taxon>
        <taxon>Pseudomonadota</taxon>
        <taxon>Betaproteobacteria</taxon>
        <taxon>Candidatus Nasuia</taxon>
    </lineage>
</organism>
<gene>
    <name evidence="2" type="ORF">CU086_00025</name>
</gene>
<evidence type="ECO:0000256" key="1">
    <source>
        <dbReference type="SAM" id="Phobius"/>
    </source>
</evidence>
<keyword evidence="1" id="KW-0812">Transmembrane</keyword>
<feature type="transmembrane region" description="Helical" evidence="1">
    <location>
        <begin position="6"/>
        <end position="21"/>
    </location>
</feature>
<evidence type="ECO:0000313" key="3">
    <source>
        <dbReference type="Proteomes" id="UP000663075"/>
    </source>
</evidence>
<dbReference type="AlphaFoldDB" id="A0A974WPF5"/>
<sequence>MFIIKVIFYFIFIFLKFNFLFKKINFKKYKNFFNFKKILICLNCHNNNYYNNINNIFFYKSPIIFNQNLNYLIYSIYLYKKFKRNSIYMNIISNYLNFIDIFNLSLLLKCY</sequence>
<dbReference type="Proteomes" id="UP000663075">
    <property type="component" value="Chromosome"/>
</dbReference>
<evidence type="ECO:0000313" key="2">
    <source>
        <dbReference type="EMBL" id="QSF25231.1"/>
    </source>
</evidence>